<evidence type="ECO:0000259" key="4">
    <source>
        <dbReference type="PROSITE" id="PS01124"/>
    </source>
</evidence>
<evidence type="ECO:0000313" key="5">
    <source>
        <dbReference type="EMBL" id="TDW99760.1"/>
    </source>
</evidence>
<proteinExistence type="predicted"/>
<dbReference type="AlphaFoldDB" id="A0A4R8DRJ4"/>
<keyword evidence="1" id="KW-0805">Transcription regulation</keyword>
<dbReference type="SUPFAM" id="SSF51182">
    <property type="entry name" value="RmlC-like cupins"/>
    <property type="match status" value="1"/>
</dbReference>
<keyword evidence="6" id="KW-1185">Reference proteome</keyword>
<dbReference type="PANTHER" id="PTHR43280:SF27">
    <property type="entry name" value="TRANSCRIPTIONAL REGULATOR MTLR"/>
    <property type="match status" value="1"/>
</dbReference>
<name>A0A4R8DRJ4_9BACT</name>
<dbReference type="EMBL" id="SODV01000001">
    <property type="protein sequence ID" value="TDW99760.1"/>
    <property type="molecule type" value="Genomic_DNA"/>
</dbReference>
<evidence type="ECO:0000256" key="3">
    <source>
        <dbReference type="ARBA" id="ARBA00023163"/>
    </source>
</evidence>
<dbReference type="InterPro" id="IPR018062">
    <property type="entry name" value="HTH_AraC-typ_CS"/>
</dbReference>
<accession>A0A4R8DRJ4</accession>
<reference evidence="5 6" key="1">
    <citation type="submission" date="2019-03" db="EMBL/GenBank/DDBJ databases">
        <title>Genomic Encyclopedia of Type Strains, Phase IV (KMG-IV): sequencing the most valuable type-strain genomes for metagenomic binning, comparative biology and taxonomic classification.</title>
        <authorList>
            <person name="Goeker M."/>
        </authorList>
    </citation>
    <scope>NUCLEOTIDE SEQUENCE [LARGE SCALE GENOMIC DNA]</scope>
    <source>
        <strain evidence="5 6">DSM 100059</strain>
    </source>
</reference>
<dbReference type="PROSITE" id="PS01124">
    <property type="entry name" value="HTH_ARAC_FAMILY_2"/>
    <property type="match status" value="1"/>
</dbReference>
<dbReference type="SUPFAM" id="SSF46689">
    <property type="entry name" value="Homeodomain-like"/>
    <property type="match status" value="2"/>
</dbReference>
<keyword evidence="2 5" id="KW-0238">DNA-binding</keyword>
<dbReference type="PRINTS" id="PR00032">
    <property type="entry name" value="HTHARAC"/>
</dbReference>
<dbReference type="InterPro" id="IPR011051">
    <property type="entry name" value="RmlC_Cupin_sf"/>
</dbReference>
<dbReference type="Gene3D" id="2.60.120.10">
    <property type="entry name" value="Jelly Rolls"/>
    <property type="match status" value="1"/>
</dbReference>
<dbReference type="PANTHER" id="PTHR43280">
    <property type="entry name" value="ARAC-FAMILY TRANSCRIPTIONAL REGULATOR"/>
    <property type="match status" value="1"/>
</dbReference>
<gene>
    <name evidence="5" type="ORF">EDB95_0771</name>
</gene>
<dbReference type="Pfam" id="PF12833">
    <property type="entry name" value="HTH_18"/>
    <property type="match status" value="1"/>
</dbReference>
<dbReference type="InterPro" id="IPR018060">
    <property type="entry name" value="HTH_AraC"/>
</dbReference>
<dbReference type="PROSITE" id="PS00041">
    <property type="entry name" value="HTH_ARAC_FAMILY_1"/>
    <property type="match status" value="1"/>
</dbReference>
<dbReference type="GO" id="GO:0003700">
    <property type="term" value="F:DNA-binding transcription factor activity"/>
    <property type="evidence" value="ECO:0007669"/>
    <property type="project" value="InterPro"/>
</dbReference>
<keyword evidence="3" id="KW-0804">Transcription</keyword>
<feature type="domain" description="HTH araC/xylS-type" evidence="4">
    <location>
        <begin position="208"/>
        <end position="305"/>
    </location>
</feature>
<dbReference type="InterPro" id="IPR009057">
    <property type="entry name" value="Homeodomain-like_sf"/>
</dbReference>
<comment type="caution">
    <text evidence="5">The sequence shown here is derived from an EMBL/GenBank/DDBJ whole genome shotgun (WGS) entry which is preliminary data.</text>
</comment>
<organism evidence="5 6">
    <name type="scientific">Dinghuibacter silviterrae</name>
    <dbReference type="NCBI Taxonomy" id="1539049"/>
    <lineage>
        <taxon>Bacteria</taxon>
        <taxon>Pseudomonadati</taxon>
        <taxon>Bacteroidota</taxon>
        <taxon>Chitinophagia</taxon>
        <taxon>Chitinophagales</taxon>
        <taxon>Chitinophagaceae</taxon>
        <taxon>Dinghuibacter</taxon>
    </lineage>
</organism>
<evidence type="ECO:0000256" key="2">
    <source>
        <dbReference type="ARBA" id="ARBA00023125"/>
    </source>
</evidence>
<evidence type="ECO:0000256" key="1">
    <source>
        <dbReference type="ARBA" id="ARBA00023015"/>
    </source>
</evidence>
<protein>
    <submittedName>
        <fullName evidence="5">AraC-like DNA-binding protein</fullName>
    </submittedName>
</protein>
<sequence length="309" mass="35598">MVCIHFLLYSIKLFLGILVLEAPKGVKIEYEIVRPDEGSCFRTLHQKVPISSLFWQYHYHPEIELTCVLNGTGTRHIGNHLSNYTGGDLVLIGSDLPHSGLGWRGSDPHEEIVVQFRREVILPYTDHFPEMKAILRLIERSRFGILFSGRTKAEATRRLETMPGLPPFERYVRLLEVLQYLSQSQDITLLNRQALQSAGIDKHKSRLQKVLTYVERHYHEKIDIRKAAELAAISLPSFCNYFKKTTNITFTDFVNQYRVQMACLQLQEDKTVAEICFECGFKNVTYFNKVFKQLLGVTPTAFRKGIKDG</sequence>
<dbReference type="InterPro" id="IPR014710">
    <property type="entry name" value="RmlC-like_jellyroll"/>
</dbReference>
<evidence type="ECO:0000313" key="6">
    <source>
        <dbReference type="Proteomes" id="UP000294498"/>
    </source>
</evidence>
<dbReference type="InterPro" id="IPR020449">
    <property type="entry name" value="Tscrpt_reg_AraC-type_HTH"/>
</dbReference>
<dbReference type="Proteomes" id="UP000294498">
    <property type="component" value="Unassembled WGS sequence"/>
</dbReference>
<dbReference type="Gene3D" id="1.10.10.60">
    <property type="entry name" value="Homeodomain-like"/>
    <property type="match status" value="2"/>
</dbReference>
<dbReference type="GO" id="GO:0043565">
    <property type="term" value="F:sequence-specific DNA binding"/>
    <property type="evidence" value="ECO:0007669"/>
    <property type="project" value="InterPro"/>
</dbReference>
<dbReference type="SMART" id="SM00342">
    <property type="entry name" value="HTH_ARAC"/>
    <property type="match status" value="1"/>
</dbReference>